<protein>
    <submittedName>
        <fullName evidence="1">Uncharacterized protein</fullName>
    </submittedName>
</protein>
<gene>
    <name evidence="1" type="ORF">PIB30_068858</name>
</gene>
<keyword evidence="2" id="KW-1185">Reference proteome</keyword>
<dbReference type="EMBL" id="JASCZI010121574">
    <property type="protein sequence ID" value="MED6162272.1"/>
    <property type="molecule type" value="Genomic_DNA"/>
</dbReference>
<organism evidence="1 2">
    <name type="scientific">Stylosanthes scabra</name>
    <dbReference type="NCBI Taxonomy" id="79078"/>
    <lineage>
        <taxon>Eukaryota</taxon>
        <taxon>Viridiplantae</taxon>
        <taxon>Streptophyta</taxon>
        <taxon>Embryophyta</taxon>
        <taxon>Tracheophyta</taxon>
        <taxon>Spermatophyta</taxon>
        <taxon>Magnoliopsida</taxon>
        <taxon>eudicotyledons</taxon>
        <taxon>Gunneridae</taxon>
        <taxon>Pentapetalae</taxon>
        <taxon>rosids</taxon>
        <taxon>fabids</taxon>
        <taxon>Fabales</taxon>
        <taxon>Fabaceae</taxon>
        <taxon>Papilionoideae</taxon>
        <taxon>50 kb inversion clade</taxon>
        <taxon>dalbergioids sensu lato</taxon>
        <taxon>Dalbergieae</taxon>
        <taxon>Pterocarpus clade</taxon>
        <taxon>Stylosanthes</taxon>
    </lineage>
</organism>
<evidence type="ECO:0000313" key="1">
    <source>
        <dbReference type="EMBL" id="MED6162272.1"/>
    </source>
</evidence>
<comment type="caution">
    <text evidence="1">The sequence shown here is derived from an EMBL/GenBank/DDBJ whole genome shotgun (WGS) entry which is preliminary data.</text>
</comment>
<feature type="non-terminal residue" evidence="1">
    <location>
        <position position="1"/>
    </location>
</feature>
<name>A0ABU6ULU7_9FABA</name>
<dbReference type="Proteomes" id="UP001341840">
    <property type="component" value="Unassembled WGS sequence"/>
</dbReference>
<sequence length="181" mass="20965">FRLRDDEDVVLIRDRKLEGSNESSIPNLNQPIEDMIYNLDASAVGDPTTQPYLLNHDIDNDDADSEPAVIIQEKEDEEEEEEEEEQGINYYTESQPAYAQLAINRPYDHLAHFSSLNLESMNQGSYWFQGSPDDDPVDEFEVGQQFEDKQAIMLVVKAYNIRRVVEYIVKSDRLKYAVQRI</sequence>
<reference evidence="1 2" key="1">
    <citation type="journal article" date="2023" name="Plants (Basel)">
        <title>Bridging the Gap: Combining Genomics and Transcriptomics Approaches to Understand Stylosanthes scabra, an Orphan Legume from the Brazilian Caatinga.</title>
        <authorList>
            <person name="Ferreira-Neto J.R.C."/>
            <person name="da Silva M.D."/>
            <person name="Binneck E."/>
            <person name="de Melo N.F."/>
            <person name="da Silva R.H."/>
            <person name="de Melo A.L.T.M."/>
            <person name="Pandolfi V."/>
            <person name="Bustamante F.O."/>
            <person name="Brasileiro-Vidal A.C."/>
            <person name="Benko-Iseppon A.M."/>
        </authorList>
    </citation>
    <scope>NUCLEOTIDE SEQUENCE [LARGE SCALE GENOMIC DNA]</scope>
    <source>
        <tissue evidence="1">Leaves</tissue>
    </source>
</reference>
<proteinExistence type="predicted"/>
<accession>A0ABU6ULU7</accession>
<evidence type="ECO:0000313" key="2">
    <source>
        <dbReference type="Proteomes" id="UP001341840"/>
    </source>
</evidence>